<dbReference type="RefSeq" id="WP_380806532.1">
    <property type="nucleotide sequence ID" value="NZ_JBHSFZ010000058.1"/>
</dbReference>
<dbReference type="GO" id="GO:0016787">
    <property type="term" value="F:hydrolase activity"/>
    <property type="evidence" value="ECO:0007669"/>
    <property type="project" value="UniProtKB-KW"/>
</dbReference>
<protein>
    <submittedName>
        <fullName evidence="2">Alpha/beta hydrolase fold domain-containing protein</fullName>
    </submittedName>
</protein>
<evidence type="ECO:0000259" key="1">
    <source>
        <dbReference type="Pfam" id="PF07859"/>
    </source>
</evidence>
<dbReference type="Gene3D" id="3.40.50.1820">
    <property type="entry name" value="alpha/beta hydrolase"/>
    <property type="match status" value="1"/>
</dbReference>
<dbReference type="Pfam" id="PF07859">
    <property type="entry name" value="Abhydrolase_3"/>
    <property type="match status" value="1"/>
</dbReference>
<comment type="caution">
    <text evidence="2">The sequence shown here is derived from an EMBL/GenBank/DDBJ whole genome shotgun (WGS) entry which is preliminary data.</text>
</comment>
<proteinExistence type="predicted"/>
<keyword evidence="3" id="KW-1185">Reference proteome</keyword>
<dbReference type="EMBL" id="JBHSFZ010000058">
    <property type="protein sequence ID" value="MFC4595838.1"/>
    <property type="molecule type" value="Genomic_DNA"/>
</dbReference>
<accession>A0ABV9F3B3</accession>
<dbReference type="Proteomes" id="UP001595957">
    <property type="component" value="Unassembled WGS sequence"/>
</dbReference>
<feature type="domain" description="Alpha/beta hydrolase fold-3" evidence="1">
    <location>
        <begin position="6"/>
        <end position="70"/>
    </location>
</feature>
<gene>
    <name evidence="2" type="ORF">ACFO3E_16880</name>
</gene>
<dbReference type="InterPro" id="IPR013094">
    <property type="entry name" value="AB_hydrolase_3"/>
</dbReference>
<sequence>MPVNLLYADGHDLTHPYISPLFGEFAKGFPPTLLTTGTRDLFLSNTVRMHRALRAAGIRAELHVLEAGLHPGLPGSPEEEEINSEIRLFLDTLGQRAG</sequence>
<keyword evidence="2" id="KW-0378">Hydrolase</keyword>
<name>A0ABV9F3B3_9SPHN</name>
<reference evidence="3" key="1">
    <citation type="journal article" date="2019" name="Int. J. Syst. Evol. Microbiol.">
        <title>The Global Catalogue of Microorganisms (GCM) 10K type strain sequencing project: providing services to taxonomists for standard genome sequencing and annotation.</title>
        <authorList>
            <consortium name="The Broad Institute Genomics Platform"/>
            <consortium name="The Broad Institute Genome Sequencing Center for Infectious Disease"/>
            <person name="Wu L."/>
            <person name="Ma J."/>
        </authorList>
    </citation>
    <scope>NUCLEOTIDE SEQUENCE [LARGE SCALE GENOMIC DNA]</scope>
    <source>
        <strain evidence="3">NBRC 103632</strain>
    </source>
</reference>
<organism evidence="2 3">
    <name type="scientific">Sphingobium tyrosinilyticum</name>
    <dbReference type="NCBI Taxonomy" id="2715436"/>
    <lineage>
        <taxon>Bacteria</taxon>
        <taxon>Pseudomonadati</taxon>
        <taxon>Pseudomonadota</taxon>
        <taxon>Alphaproteobacteria</taxon>
        <taxon>Sphingomonadales</taxon>
        <taxon>Sphingomonadaceae</taxon>
        <taxon>Sphingobium</taxon>
    </lineage>
</organism>
<dbReference type="InterPro" id="IPR029058">
    <property type="entry name" value="AB_hydrolase_fold"/>
</dbReference>
<evidence type="ECO:0000313" key="3">
    <source>
        <dbReference type="Proteomes" id="UP001595957"/>
    </source>
</evidence>
<dbReference type="SUPFAM" id="SSF53474">
    <property type="entry name" value="alpha/beta-Hydrolases"/>
    <property type="match status" value="1"/>
</dbReference>
<evidence type="ECO:0000313" key="2">
    <source>
        <dbReference type="EMBL" id="MFC4595838.1"/>
    </source>
</evidence>